<gene>
    <name evidence="1" type="ORF">RFI_06715</name>
</gene>
<sequence>MNIFVCSFHWKKYTIEIKLQDKWFHLLCSAFGSDFELVMNNAGTCLVYFIAKLDLQKEQTLQGQYLKNLTHTLNADLFQRFSQFYIEICNHSDWEQETARLCIHFGQCVFTHNLDDFFFTSDIKVLVEIYERCLHNTNPSSKVTTELMLAILLLPLFSFCGVGMLWCLDAVHTILQWQGYVNVLECYHLKEIQDELDTLLNTAKEGHLHELVEKTNQVLTVAKGVTA</sequence>
<name>X6NWR7_RETFI</name>
<dbReference type="EMBL" id="ASPP01005495">
    <property type="protein sequence ID" value="ETO30406.1"/>
    <property type="molecule type" value="Genomic_DNA"/>
</dbReference>
<protein>
    <submittedName>
        <fullName evidence="1">Uncharacterized protein</fullName>
    </submittedName>
</protein>
<proteinExistence type="predicted"/>
<dbReference type="AlphaFoldDB" id="X6NWR7"/>
<organism evidence="1 2">
    <name type="scientific">Reticulomyxa filosa</name>
    <dbReference type="NCBI Taxonomy" id="46433"/>
    <lineage>
        <taxon>Eukaryota</taxon>
        <taxon>Sar</taxon>
        <taxon>Rhizaria</taxon>
        <taxon>Retaria</taxon>
        <taxon>Foraminifera</taxon>
        <taxon>Monothalamids</taxon>
        <taxon>Reticulomyxidae</taxon>
        <taxon>Reticulomyxa</taxon>
    </lineage>
</organism>
<reference evidence="1 2" key="1">
    <citation type="journal article" date="2013" name="Curr. Biol.">
        <title>The Genome of the Foraminiferan Reticulomyxa filosa.</title>
        <authorList>
            <person name="Glockner G."/>
            <person name="Hulsmann N."/>
            <person name="Schleicher M."/>
            <person name="Noegel A.A."/>
            <person name="Eichinger L."/>
            <person name="Gallinger C."/>
            <person name="Pawlowski J."/>
            <person name="Sierra R."/>
            <person name="Euteneuer U."/>
            <person name="Pillet L."/>
            <person name="Moustafa A."/>
            <person name="Platzer M."/>
            <person name="Groth M."/>
            <person name="Szafranski K."/>
            <person name="Schliwa M."/>
        </authorList>
    </citation>
    <scope>NUCLEOTIDE SEQUENCE [LARGE SCALE GENOMIC DNA]</scope>
</reference>
<dbReference type="Proteomes" id="UP000023152">
    <property type="component" value="Unassembled WGS sequence"/>
</dbReference>
<evidence type="ECO:0000313" key="1">
    <source>
        <dbReference type="EMBL" id="ETO30406.1"/>
    </source>
</evidence>
<comment type="caution">
    <text evidence="1">The sequence shown here is derived from an EMBL/GenBank/DDBJ whole genome shotgun (WGS) entry which is preliminary data.</text>
</comment>
<evidence type="ECO:0000313" key="2">
    <source>
        <dbReference type="Proteomes" id="UP000023152"/>
    </source>
</evidence>
<accession>X6NWR7</accession>
<keyword evidence="2" id="KW-1185">Reference proteome</keyword>